<dbReference type="STRING" id="428993.SAMN06296058_3301"/>
<dbReference type="GO" id="GO:0005886">
    <property type="term" value="C:plasma membrane"/>
    <property type="evidence" value="ECO:0007669"/>
    <property type="project" value="TreeGrafter"/>
</dbReference>
<evidence type="ECO:0000313" key="9">
    <source>
        <dbReference type="Proteomes" id="UP000190341"/>
    </source>
</evidence>
<evidence type="ECO:0000256" key="4">
    <source>
        <dbReference type="SAM" id="MobiDB-lite"/>
    </source>
</evidence>
<evidence type="ECO:0000256" key="1">
    <source>
        <dbReference type="ARBA" id="ARBA00001946"/>
    </source>
</evidence>
<dbReference type="SMART" id="SM00267">
    <property type="entry name" value="GGDEF"/>
    <property type="match status" value="1"/>
</dbReference>
<dbReference type="Pfam" id="PF00990">
    <property type="entry name" value="GGDEF"/>
    <property type="match status" value="1"/>
</dbReference>
<keyword evidence="6" id="KW-0732">Signal</keyword>
<protein>
    <recommendedName>
        <fullName evidence="2">diguanylate cyclase</fullName>
        <ecNumber evidence="2">2.7.7.65</ecNumber>
    </recommendedName>
</protein>
<dbReference type="PANTHER" id="PTHR45138:SF9">
    <property type="entry name" value="DIGUANYLATE CYCLASE DGCM-RELATED"/>
    <property type="match status" value="1"/>
</dbReference>
<dbReference type="InterPro" id="IPR043128">
    <property type="entry name" value="Rev_trsase/Diguanyl_cyclase"/>
</dbReference>
<feature type="chain" id="PRO_5013273317" description="diguanylate cyclase" evidence="6">
    <location>
        <begin position="27"/>
        <end position="615"/>
    </location>
</feature>
<feature type="signal peptide" evidence="6">
    <location>
        <begin position="1"/>
        <end position="26"/>
    </location>
</feature>
<evidence type="ECO:0000313" key="8">
    <source>
        <dbReference type="EMBL" id="SKC80428.1"/>
    </source>
</evidence>
<accession>A0A1T5LXV2</accession>
<dbReference type="InterPro" id="IPR050469">
    <property type="entry name" value="Diguanylate_Cyclase"/>
</dbReference>
<feature type="region of interest" description="Disordered" evidence="4">
    <location>
        <begin position="588"/>
        <end position="615"/>
    </location>
</feature>
<dbReference type="GO" id="GO:1902201">
    <property type="term" value="P:negative regulation of bacterial-type flagellum-dependent cell motility"/>
    <property type="evidence" value="ECO:0007669"/>
    <property type="project" value="TreeGrafter"/>
</dbReference>
<dbReference type="InterPro" id="IPR029787">
    <property type="entry name" value="Nucleotide_cyclase"/>
</dbReference>
<sequence length="615" mass="68724">MAVNRRLGRQAGGLLALLLLACNCLAAPAVSELLEQAETLRSSDPARFDALLTQVSQRKQELSSAQGQQLAYLQAYRLAFAGDYDNAIPRLKNLIADSPDSDTRFRAGALLVNIYTKSRQFADGLRQLGDTLVHIDQVHNSDIRTHGLIEAAYIHNEVGQYRLGLHYAERLLAAELPPRTRCFAEYLRYDAMQNLAVLPTSDAPMEEAIRTCESIGEVVLVNYVRTTLARKWVAERKRDAAIVLLQRHLPEVERARYPFLTVQFKSLLGELMFEKGDMAAADSYASETVALSSAVGNTYALVSAYRTLYQVAERRRDDETALVYYRRYAEADKAYLNEVKARELAYQIVRQETLEKSQQIQRLDSQNQLLQLQRKLELKSGQNTRLIIVLLVLLLASIAFWAYRTKRTQISFKRLAETDALTGACNRSHFTQRAERLLAQAGRTGEEVALVMFDLDHFKNINDRHGHAAGDWVLRRVVELGRGLSRKVDLIGRLGGEEFAMLIYACDLPSATRVADECRARIAALDSRETGHVFTATASFGIASTAQGGLELARLMSLADRMLYRAKHEGRNRICVYEGGYGLTDHSAPASNDGLVEETSPPRKPTDAGVERLGT</sequence>
<dbReference type="AlphaFoldDB" id="A0A1T5LXV2"/>
<reference evidence="8 9" key="1">
    <citation type="submission" date="2017-02" db="EMBL/GenBank/DDBJ databases">
        <authorList>
            <person name="Peterson S.W."/>
        </authorList>
    </citation>
    <scope>NUCLEOTIDE SEQUENCE [LARGE SCALE GENOMIC DNA]</scope>
    <source>
        <strain evidence="8 9">P15</strain>
    </source>
</reference>
<keyword evidence="5" id="KW-0812">Transmembrane</keyword>
<evidence type="ECO:0000256" key="5">
    <source>
        <dbReference type="SAM" id="Phobius"/>
    </source>
</evidence>
<evidence type="ECO:0000256" key="3">
    <source>
        <dbReference type="ARBA" id="ARBA00034247"/>
    </source>
</evidence>
<dbReference type="InterPro" id="IPR011990">
    <property type="entry name" value="TPR-like_helical_dom_sf"/>
</dbReference>
<dbReference type="GO" id="GO:0052621">
    <property type="term" value="F:diguanylate cyclase activity"/>
    <property type="evidence" value="ECO:0007669"/>
    <property type="project" value="UniProtKB-EC"/>
</dbReference>
<dbReference type="NCBIfam" id="TIGR00254">
    <property type="entry name" value="GGDEF"/>
    <property type="match status" value="1"/>
</dbReference>
<keyword evidence="5" id="KW-1133">Transmembrane helix</keyword>
<proteinExistence type="predicted"/>
<keyword evidence="9" id="KW-1185">Reference proteome</keyword>
<dbReference type="EMBL" id="FUZV01000002">
    <property type="protein sequence ID" value="SKC80428.1"/>
    <property type="molecule type" value="Genomic_DNA"/>
</dbReference>
<dbReference type="Gene3D" id="1.25.40.10">
    <property type="entry name" value="Tetratricopeptide repeat domain"/>
    <property type="match status" value="1"/>
</dbReference>
<dbReference type="InterPro" id="IPR000160">
    <property type="entry name" value="GGDEF_dom"/>
</dbReference>
<comment type="catalytic activity">
    <reaction evidence="3">
        <text>2 GTP = 3',3'-c-di-GMP + 2 diphosphate</text>
        <dbReference type="Rhea" id="RHEA:24898"/>
        <dbReference type="ChEBI" id="CHEBI:33019"/>
        <dbReference type="ChEBI" id="CHEBI:37565"/>
        <dbReference type="ChEBI" id="CHEBI:58805"/>
        <dbReference type="EC" id="2.7.7.65"/>
    </reaction>
</comment>
<evidence type="ECO:0000256" key="6">
    <source>
        <dbReference type="SAM" id="SignalP"/>
    </source>
</evidence>
<gene>
    <name evidence="8" type="ORF">SAMN06296058_3301</name>
</gene>
<dbReference type="Gene3D" id="3.30.70.270">
    <property type="match status" value="1"/>
</dbReference>
<feature type="transmembrane region" description="Helical" evidence="5">
    <location>
        <begin position="386"/>
        <end position="403"/>
    </location>
</feature>
<dbReference type="FunFam" id="3.30.70.270:FF:000001">
    <property type="entry name" value="Diguanylate cyclase domain protein"/>
    <property type="match status" value="1"/>
</dbReference>
<feature type="domain" description="GGDEF" evidence="7">
    <location>
        <begin position="446"/>
        <end position="579"/>
    </location>
</feature>
<dbReference type="SUPFAM" id="SSF55073">
    <property type="entry name" value="Nucleotide cyclase"/>
    <property type="match status" value="1"/>
</dbReference>
<evidence type="ECO:0000259" key="7">
    <source>
        <dbReference type="PROSITE" id="PS50887"/>
    </source>
</evidence>
<dbReference type="Proteomes" id="UP000190341">
    <property type="component" value="Unassembled WGS sequence"/>
</dbReference>
<keyword evidence="5" id="KW-0472">Membrane</keyword>
<dbReference type="EC" id="2.7.7.65" evidence="2"/>
<organism evidence="8 9">
    <name type="scientific">Pseudoxanthomonas indica</name>
    <dbReference type="NCBI Taxonomy" id="428993"/>
    <lineage>
        <taxon>Bacteria</taxon>
        <taxon>Pseudomonadati</taxon>
        <taxon>Pseudomonadota</taxon>
        <taxon>Gammaproteobacteria</taxon>
        <taxon>Lysobacterales</taxon>
        <taxon>Lysobacteraceae</taxon>
        <taxon>Pseudoxanthomonas</taxon>
    </lineage>
</organism>
<dbReference type="CDD" id="cd01949">
    <property type="entry name" value="GGDEF"/>
    <property type="match status" value="1"/>
</dbReference>
<dbReference type="PROSITE" id="PS50887">
    <property type="entry name" value="GGDEF"/>
    <property type="match status" value="1"/>
</dbReference>
<dbReference type="PANTHER" id="PTHR45138">
    <property type="entry name" value="REGULATORY COMPONENTS OF SENSORY TRANSDUCTION SYSTEM"/>
    <property type="match status" value="1"/>
</dbReference>
<feature type="compositionally biased region" description="Basic and acidic residues" evidence="4">
    <location>
        <begin position="600"/>
        <end position="615"/>
    </location>
</feature>
<dbReference type="PROSITE" id="PS51257">
    <property type="entry name" value="PROKAR_LIPOPROTEIN"/>
    <property type="match status" value="1"/>
</dbReference>
<comment type="cofactor">
    <cofactor evidence="1">
        <name>Mg(2+)</name>
        <dbReference type="ChEBI" id="CHEBI:18420"/>
    </cofactor>
</comment>
<dbReference type="GO" id="GO:0043709">
    <property type="term" value="P:cell adhesion involved in single-species biofilm formation"/>
    <property type="evidence" value="ECO:0007669"/>
    <property type="project" value="TreeGrafter"/>
</dbReference>
<name>A0A1T5LXV2_9GAMM</name>
<evidence type="ECO:0000256" key="2">
    <source>
        <dbReference type="ARBA" id="ARBA00012528"/>
    </source>
</evidence>